<keyword evidence="16" id="KW-0472">Membrane</keyword>
<keyword evidence="17" id="KW-0829">Tyrosine-protein kinase</keyword>
<dbReference type="Ensembl" id="ENSCSET00000024414.1">
    <property type="protein sequence ID" value="ENSCSEP00000024090.1"/>
    <property type="gene ID" value="ENSCSEG00000015368.1"/>
</dbReference>
<proteinExistence type="inferred from homology"/>
<evidence type="ECO:0000256" key="21">
    <source>
        <dbReference type="ARBA" id="ARBA00041500"/>
    </source>
</evidence>
<keyword evidence="33" id="KW-1185">Reference proteome</keyword>
<dbReference type="Gene3D" id="1.10.510.10">
    <property type="entry name" value="Transferase(Phosphotransferase) domain 1"/>
    <property type="match status" value="1"/>
</dbReference>
<dbReference type="Proteomes" id="UP000265120">
    <property type="component" value="Chromosome 1"/>
</dbReference>
<comment type="subunit">
    <text evidence="25">Forms dimers with HSPA5/BIP in resting cells. Homotetramerizes in response to endoplasmic reticulum (ER) stress, leading to its activation. Interacts with HSP90B1/GRP94. Interacts with DNAJC3; inhibiting EIF2AK3/PERK activity. Interacts with ATAD3A; ATAD3A and EIF2S1/eIF-2-alpha occupy a common binding site within the cytoplasmic loop of EIF2AK3/PERK, leading to prevent EIF2AK3/PERK association with its substrate EIF2S1/eIF-2-alpha. Interacts with MFN2. Interacts with TMEM33. Interacts with PDIA6. Interacts with LACC1.</text>
</comment>
<evidence type="ECO:0000313" key="33">
    <source>
        <dbReference type="Proteomes" id="UP000265120"/>
    </source>
</evidence>
<evidence type="ECO:0000256" key="9">
    <source>
        <dbReference type="ARBA" id="ARBA00022765"/>
    </source>
</evidence>
<name>A0A3P8WHH0_CYNSE</name>
<evidence type="ECO:0000256" key="23">
    <source>
        <dbReference type="ARBA" id="ARBA00048977"/>
    </source>
</evidence>
<evidence type="ECO:0000256" key="27">
    <source>
        <dbReference type="ARBA" id="ARBA00078389"/>
    </source>
</evidence>
<dbReference type="CDD" id="cd09768">
    <property type="entry name" value="Luminal_EIF2AK3"/>
    <property type="match status" value="1"/>
</dbReference>
<dbReference type="FunFam" id="1.10.510.10:FF:000251">
    <property type="entry name" value="eukaryotic translation initiation factor 2-alpha kinase 3"/>
    <property type="match status" value="1"/>
</dbReference>
<keyword evidence="13" id="KW-0810">Translation regulation</keyword>
<keyword evidence="8 28" id="KW-0547">Nucleotide-binding</keyword>
<evidence type="ECO:0000256" key="16">
    <source>
        <dbReference type="ARBA" id="ARBA00023136"/>
    </source>
</evidence>
<dbReference type="PROSITE" id="PS00108">
    <property type="entry name" value="PROTEIN_KINASE_ST"/>
    <property type="match status" value="1"/>
</dbReference>
<dbReference type="InParanoid" id="A0A3P8WHH0"/>
<dbReference type="InterPro" id="IPR000719">
    <property type="entry name" value="Prot_kinase_dom"/>
</dbReference>
<reference evidence="32" key="3">
    <citation type="submission" date="2025-09" db="UniProtKB">
        <authorList>
            <consortium name="Ensembl"/>
        </authorList>
    </citation>
    <scope>IDENTIFICATION</scope>
</reference>
<reference evidence="32 33" key="1">
    <citation type="journal article" date="2014" name="Nat. Genet.">
        <title>Whole-genome sequence of a flatfish provides insights into ZW sex chromosome evolution and adaptation to a benthic lifestyle.</title>
        <authorList>
            <person name="Chen S."/>
            <person name="Zhang G."/>
            <person name="Shao C."/>
            <person name="Huang Q."/>
            <person name="Liu G."/>
            <person name="Zhang P."/>
            <person name="Song W."/>
            <person name="An N."/>
            <person name="Chalopin D."/>
            <person name="Volff J.N."/>
            <person name="Hong Y."/>
            <person name="Li Q."/>
            <person name="Sha Z."/>
            <person name="Zhou H."/>
            <person name="Xie M."/>
            <person name="Yu Q."/>
            <person name="Liu Y."/>
            <person name="Xiang H."/>
            <person name="Wang N."/>
            <person name="Wu K."/>
            <person name="Yang C."/>
            <person name="Zhou Q."/>
            <person name="Liao X."/>
            <person name="Yang L."/>
            <person name="Hu Q."/>
            <person name="Zhang J."/>
            <person name="Meng L."/>
            <person name="Jin L."/>
            <person name="Tian Y."/>
            <person name="Lian J."/>
            <person name="Yang J."/>
            <person name="Miao G."/>
            <person name="Liu S."/>
            <person name="Liang Z."/>
            <person name="Yan F."/>
            <person name="Li Y."/>
            <person name="Sun B."/>
            <person name="Zhang H."/>
            <person name="Zhang J."/>
            <person name="Zhu Y."/>
            <person name="Du M."/>
            <person name="Zhao Y."/>
            <person name="Schartl M."/>
            <person name="Tang Q."/>
            <person name="Wang J."/>
        </authorList>
    </citation>
    <scope>NUCLEOTIDE SEQUENCE</scope>
</reference>
<keyword evidence="19" id="KW-0834">Unfolded protein response</keyword>
<evidence type="ECO:0000256" key="24">
    <source>
        <dbReference type="ARBA" id="ARBA00051942"/>
    </source>
</evidence>
<comment type="similarity">
    <text evidence="20">Belongs to the protein kinase superfamily. Ser/Thr protein kinase family. GCN2 subfamily.</text>
</comment>
<keyword evidence="12 28" id="KW-0067">ATP-binding</keyword>
<evidence type="ECO:0000256" key="17">
    <source>
        <dbReference type="ARBA" id="ARBA00023137"/>
    </source>
</evidence>
<feature type="compositionally biased region" description="Polar residues" evidence="29">
    <location>
        <begin position="1103"/>
        <end position="1120"/>
    </location>
</feature>
<dbReference type="GO" id="GO:0005524">
    <property type="term" value="F:ATP binding"/>
    <property type="evidence" value="ECO:0007669"/>
    <property type="project" value="UniProtKB-UniRule"/>
</dbReference>
<feature type="region of interest" description="Disordered" evidence="29">
    <location>
        <begin position="378"/>
        <end position="398"/>
    </location>
</feature>
<dbReference type="SUPFAM" id="SSF56112">
    <property type="entry name" value="Protein kinase-like (PK-like)"/>
    <property type="match status" value="1"/>
</dbReference>
<evidence type="ECO:0000256" key="30">
    <source>
        <dbReference type="SAM" id="SignalP"/>
    </source>
</evidence>
<dbReference type="AlphaFoldDB" id="A0A3P8WHH0"/>
<dbReference type="GO" id="GO:0034976">
    <property type="term" value="P:response to endoplasmic reticulum stress"/>
    <property type="evidence" value="ECO:0007669"/>
    <property type="project" value="Ensembl"/>
</dbReference>
<feature type="chain" id="PRO_5018245811" description="Eukaryotic translation initiation factor 2-alpha kinase 3" evidence="30">
    <location>
        <begin position="28"/>
        <end position="1120"/>
    </location>
</feature>
<dbReference type="Gene3D" id="2.130.10.10">
    <property type="entry name" value="YVTN repeat-like/Quinoprotein amine dehydrogenase"/>
    <property type="match status" value="1"/>
</dbReference>
<evidence type="ECO:0000256" key="2">
    <source>
        <dbReference type="ARBA" id="ARBA00012513"/>
    </source>
</evidence>
<keyword evidence="9" id="KW-0013">ADP-ribosylation</keyword>
<comment type="catalytic activity">
    <reaction evidence="23">
        <text>L-seryl-[protein] + ATP = O-phospho-L-seryl-[protein] + ADP + H(+)</text>
        <dbReference type="Rhea" id="RHEA:17989"/>
        <dbReference type="Rhea" id="RHEA-COMP:9863"/>
        <dbReference type="Rhea" id="RHEA-COMP:11604"/>
        <dbReference type="ChEBI" id="CHEBI:15378"/>
        <dbReference type="ChEBI" id="CHEBI:29999"/>
        <dbReference type="ChEBI" id="CHEBI:30616"/>
        <dbReference type="ChEBI" id="CHEBI:83421"/>
        <dbReference type="ChEBI" id="CHEBI:456216"/>
        <dbReference type="EC" id="2.7.11.1"/>
    </reaction>
    <physiologicalReaction direction="left-to-right" evidence="23">
        <dbReference type="Rhea" id="RHEA:17990"/>
    </physiologicalReaction>
</comment>
<feature type="domain" description="Protein kinase" evidence="31">
    <location>
        <begin position="609"/>
        <end position="1087"/>
    </location>
</feature>
<comment type="catalytic activity">
    <reaction evidence="22">
        <text>L-threonyl-[protein] + ATP = O-phospho-L-threonyl-[protein] + ADP + H(+)</text>
        <dbReference type="Rhea" id="RHEA:46608"/>
        <dbReference type="Rhea" id="RHEA-COMP:11060"/>
        <dbReference type="Rhea" id="RHEA-COMP:11605"/>
        <dbReference type="ChEBI" id="CHEBI:15378"/>
        <dbReference type="ChEBI" id="CHEBI:30013"/>
        <dbReference type="ChEBI" id="CHEBI:30616"/>
        <dbReference type="ChEBI" id="CHEBI:61977"/>
        <dbReference type="ChEBI" id="CHEBI:456216"/>
        <dbReference type="EC" id="2.7.11.1"/>
    </reaction>
    <physiologicalReaction direction="left-to-right" evidence="22">
        <dbReference type="Rhea" id="RHEA:46609"/>
    </physiologicalReaction>
</comment>
<dbReference type="GO" id="GO:0004715">
    <property type="term" value="F:non-membrane spanning protein tyrosine kinase activity"/>
    <property type="evidence" value="ECO:0007669"/>
    <property type="project" value="UniProtKB-EC"/>
</dbReference>
<dbReference type="SUPFAM" id="SSF50998">
    <property type="entry name" value="Quinoprotein alcohol dehydrogenase-like"/>
    <property type="match status" value="1"/>
</dbReference>
<evidence type="ECO:0000256" key="10">
    <source>
        <dbReference type="ARBA" id="ARBA00022777"/>
    </source>
</evidence>
<evidence type="ECO:0000256" key="22">
    <source>
        <dbReference type="ARBA" id="ARBA00048659"/>
    </source>
</evidence>
<dbReference type="InterPro" id="IPR011009">
    <property type="entry name" value="Kinase-like_dom_sf"/>
</dbReference>
<comment type="subcellular location">
    <subcellularLocation>
        <location evidence="1">Endoplasmic reticulum membrane</location>
        <topology evidence="1">Single-pass type I membrane protein</topology>
    </subcellularLocation>
</comment>
<keyword evidence="6" id="KW-0812">Transmembrane</keyword>
<dbReference type="FunCoup" id="A0A3P8WHH0">
    <property type="interactions" value="1188"/>
</dbReference>
<evidence type="ECO:0000313" key="32">
    <source>
        <dbReference type="Ensembl" id="ENSCSEP00000024090.1"/>
    </source>
</evidence>
<dbReference type="InterPro" id="IPR050339">
    <property type="entry name" value="CC_SR_Kinase"/>
</dbReference>
<dbReference type="GO" id="GO:0005789">
    <property type="term" value="C:endoplasmic reticulum membrane"/>
    <property type="evidence" value="ECO:0007669"/>
    <property type="project" value="UniProtKB-SubCell"/>
</dbReference>
<organism evidence="32 33">
    <name type="scientific">Cynoglossus semilaevis</name>
    <name type="common">Tongue sole</name>
    <dbReference type="NCBI Taxonomy" id="244447"/>
    <lineage>
        <taxon>Eukaryota</taxon>
        <taxon>Metazoa</taxon>
        <taxon>Chordata</taxon>
        <taxon>Craniata</taxon>
        <taxon>Vertebrata</taxon>
        <taxon>Euteleostomi</taxon>
        <taxon>Actinopterygii</taxon>
        <taxon>Neopterygii</taxon>
        <taxon>Teleostei</taxon>
        <taxon>Neoteleostei</taxon>
        <taxon>Acanthomorphata</taxon>
        <taxon>Carangaria</taxon>
        <taxon>Pleuronectiformes</taxon>
        <taxon>Pleuronectoidei</taxon>
        <taxon>Cynoglossidae</taxon>
        <taxon>Cynoglossinae</taxon>
        <taxon>Cynoglossus</taxon>
    </lineage>
</organism>
<keyword evidence="18" id="KW-0325">Glycoprotein</keyword>
<feature type="binding site" evidence="28">
    <location>
        <position position="638"/>
    </location>
    <ligand>
        <name>ATP</name>
        <dbReference type="ChEBI" id="CHEBI:30616"/>
    </ligand>
</feature>
<dbReference type="InterPro" id="IPR015943">
    <property type="entry name" value="WD40/YVTN_repeat-like_dom_sf"/>
</dbReference>
<evidence type="ECO:0000256" key="1">
    <source>
        <dbReference type="ARBA" id="ARBA00004115"/>
    </source>
</evidence>
<dbReference type="InterPro" id="IPR008271">
    <property type="entry name" value="Ser/Thr_kinase_AS"/>
</dbReference>
<feature type="compositionally biased region" description="Acidic residues" evidence="29">
    <location>
        <begin position="83"/>
        <end position="99"/>
    </location>
</feature>
<keyword evidence="3" id="KW-0723">Serine/threonine-protein kinase</keyword>
<evidence type="ECO:0000256" key="18">
    <source>
        <dbReference type="ARBA" id="ARBA00023180"/>
    </source>
</evidence>
<evidence type="ECO:0000256" key="19">
    <source>
        <dbReference type="ARBA" id="ARBA00023230"/>
    </source>
</evidence>
<evidence type="ECO:0000256" key="11">
    <source>
        <dbReference type="ARBA" id="ARBA00022824"/>
    </source>
</evidence>
<dbReference type="GO" id="GO:0005634">
    <property type="term" value="C:nucleus"/>
    <property type="evidence" value="ECO:0007669"/>
    <property type="project" value="TreeGrafter"/>
</dbReference>
<dbReference type="OMA" id="CMIEERE"/>
<feature type="region of interest" description="Disordered" evidence="29">
    <location>
        <begin position="1101"/>
        <end position="1120"/>
    </location>
</feature>
<evidence type="ECO:0000256" key="12">
    <source>
        <dbReference type="ARBA" id="ARBA00022840"/>
    </source>
</evidence>
<dbReference type="GO" id="GO:0006986">
    <property type="term" value="P:response to unfolded protein"/>
    <property type="evidence" value="ECO:0007669"/>
    <property type="project" value="UniProtKB-KW"/>
</dbReference>
<evidence type="ECO:0000256" key="3">
    <source>
        <dbReference type="ARBA" id="ARBA00022527"/>
    </source>
</evidence>
<sequence>MERGLLSGNVSITLLLLLLLNATTSFGFGTSHPRGSAILREPQPSGRTVDSISAEDGAAASGAVMEQRRIENVAASVSGADVTVEDDDNGSAGDAEETYGESNGNVRATRSLVIISTLDGRISALDPHNNGRKQWDMDVGSGSLVSSTLSKPEVFGNKVVIPSLDGALFQWNRDRESMEAVPFSVESLLDSSYRIGEDTVLVGGKSLTTYGLGAYTGKLRYICSTVGCSQWGSQESESEDVLLLQRTQKTVRAIRPRSGTEKWNFSVGNFQLKMVPEAQTGMNFLEGEVANGDGWKESLRIITDEPKEREQMENQKHQQNHNLDLVIKVSVPDWKVMAFSPEPDGQLIWEQQFCTPIASAWLVGGGKVTPISLFDDTGYSNQSEMDEEDEDGDVEKSSEAAESSVYLGMFNGQLYLQSSVQITDKFPSKAITSEKSVIPVPRVKWKPLVHSPSRTPALVGSDELDKCLNNDKFSHQEYSNGALSILQYPYDNGYYLHYNKRYRGKRDDSVSLIKGNVAGPDSLRKDLFLLLPWLKEIICTIVFCIVATTCIVRKFFHPSVPAPYVRQRKESETQCQTDNKFELQVVENKEPVCTENRSAEYVSRYLTDFEPVQCLGRGGFGVVFEARNKVDDCHYAIKRIRLPNRELAREKVMREVKALAKLEHPGIIRYFNAWQESPPEDWQEEMDKRSMKDSSTTDWPMSCRDHMDALSVKVPVSSSVSPACGHAGDVLDSCTDPRGLLSSSTGGAVAAASFGVDDSDMSFHPLLGQDSLMSERDSQADPDAEASDTPHSFELCSPRGPSDCTSSSFDIVFEDSGCDRDAEADTDSVTSRGGGVSPGAVTEKNTLSSSHTRKQESAPPSSSTLNRPTSLALGLPTNPPTQRVQPSPKVYLYIQMQLCRKENLKDWMSQRCFPEQREHNQCLDIFLQIAEAVDFLHSKGLMHRDLKPSNIFFTMDDVVKVGDLGLVTAMDQEDDEDDPSVLTPAPLLTRHTGQVGTKLYMSPEQLSGKSYSHKVDIYSLGLILFELLHPFRTQMERVRTLMEVRLLRFPELFSKNNQQELTMVRSMLSLSPSERPEAVEITGTPIFQDLELPCQLAVRQRSRTYSSSSMGRPTRQTSNN</sequence>
<evidence type="ECO:0000256" key="25">
    <source>
        <dbReference type="ARBA" id="ARBA00062422"/>
    </source>
</evidence>
<evidence type="ECO:0000256" key="6">
    <source>
        <dbReference type="ARBA" id="ARBA00022692"/>
    </source>
</evidence>
<dbReference type="FunFam" id="2.130.10.10:FF:000622">
    <property type="entry name" value="Eukaryotic translation initiation factor 2-alpha kinase 3"/>
    <property type="match status" value="1"/>
</dbReference>
<dbReference type="GeneID" id="103383108"/>
<keyword evidence="10" id="KW-0418">Kinase</keyword>
<comment type="catalytic activity">
    <reaction evidence="24">
        <text>L-tyrosyl-[protein] + ATP = O-phospho-L-tyrosyl-[protein] + ADP + H(+)</text>
        <dbReference type="Rhea" id="RHEA:10596"/>
        <dbReference type="Rhea" id="RHEA-COMP:10136"/>
        <dbReference type="Rhea" id="RHEA-COMP:20101"/>
        <dbReference type="ChEBI" id="CHEBI:15378"/>
        <dbReference type="ChEBI" id="CHEBI:30616"/>
        <dbReference type="ChEBI" id="CHEBI:46858"/>
        <dbReference type="ChEBI" id="CHEBI:61978"/>
        <dbReference type="ChEBI" id="CHEBI:456216"/>
        <dbReference type="EC" id="2.7.10.2"/>
    </reaction>
    <physiologicalReaction direction="left-to-right" evidence="24">
        <dbReference type="Rhea" id="RHEA:10597"/>
    </physiologicalReaction>
</comment>
<dbReference type="CTD" id="9451"/>
<evidence type="ECO:0000256" key="15">
    <source>
        <dbReference type="ARBA" id="ARBA00023016"/>
    </source>
</evidence>
<evidence type="ECO:0000256" key="13">
    <source>
        <dbReference type="ARBA" id="ARBA00022845"/>
    </source>
</evidence>
<dbReference type="Pfam" id="PF00069">
    <property type="entry name" value="Pkinase"/>
    <property type="match status" value="2"/>
</dbReference>
<feature type="compositionally biased region" description="Polar residues" evidence="29">
    <location>
        <begin position="858"/>
        <end position="869"/>
    </location>
</feature>
<reference evidence="32" key="2">
    <citation type="submission" date="2025-08" db="UniProtKB">
        <authorList>
            <consortium name="Ensembl"/>
        </authorList>
    </citation>
    <scope>IDENTIFICATION</scope>
</reference>
<dbReference type="GO" id="GO:0004694">
    <property type="term" value="F:eukaryotic translation initiation factor 2alpha kinase activity"/>
    <property type="evidence" value="ECO:0007669"/>
    <property type="project" value="TreeGrafter"/>
</dbReference>
<feature type="region of interest" description="Disordered" evidence="29">
    <location>
        <begin position="774"/>
        <end position="802"/>
    </location>
</feature>
<evidence type="ECO:0000256" key="7">
    <source>
        <dbReference type="ARBA" id="ARBA00022729"/>
    </source>
</evidence>
<dbReference type="PROSITE" id="PS50011">
    <property type="entry name" value="PROTEIN_KINASE_DOM"/>
    <property type="match status" value="1"/>
</dbReference>
<dbReference type="InterPro" id="IPR017441">
    <property type="entry name" value="Protein_kinase_ATP_BS"/>
</dbReference>
<keyword evidence="15" id="KW-0346">Stress response</keyword>
<dbReference type="FunFam" id="3.30.200.20:FF:000193">
    <property type="entry name" value="Eukaryotic translation initiation factor 2-alpha kinase 3"/>
    <property type="match status" value="1"/>
</dbReference>
<feature type="compositionally biased region" description="Acidic residues" evidence="29">
    <location>
        <begin position="384"/>
        <end position="393"/>
    </location>
</feature>
<dbReference type="PANTHER" id="PTHR11042:SF166">
    <property type="entry name" value="EUKARYOTIC TRANSLATION INITIATION FACTOR 2-ALPHA KINASE 3"/>
    <property type="match status" value="1"/>
</dbReference>
<keyword evidence="4" id="KW-0597">Phosphoprotein</keyword>
<dbReference type="KEGG" id="csem:103383108"/>
<keyword evidence="5" id="KW-0808">Transferase</keyword>
<evidence type="ECO:0000256" key="20">
    <source>
        <dbReference type="ARBA" id="ARBA00037982"/>
    </source>
</evidence>
<dbReference type="STRING" id="244447.ENSCSEP00000024090"/>
<dbReference type="GO" id="GO:0001666">
    <property type="term" value="P:response to hypoxia"/>
    <property type="evidence" value="ECO:0007669"/>
    <property type="project" value="Ensembl"/>
</dbReference>
<dbReference type="OrthoDB" id="341578at2759"/>
<feature type="region of interest" description="Disordered" evidence="29">
    <location>
        <begin position="83"/>
        <end position="102"/>
    </location>
</feature>
<keyword evidence="11" id="KW-0256">Endoplasmic reticulum</keyword>
<protein>
    <recommendedName>
        <fullName evidence="26">Eukaryotic translation initiation factor 2-alpha kinase 3</fullName>
        <ecNumber evidence="2">2.7.11.1</ecNumber>
    </recommendedName>
    <alternativeName>
        <fullName evidence="21">PRKR-like endoplasmic reticulum kinase</fullName>
    </alternativeName>
    <alternativeName>
        <fullName evidence="27">Protein tyrosine kinase EIF2AK3</fullName>
    </alternativeName>
</protein>
<feature type="region of interest" description="Disordered" evidence="29">
    <location>
        <begin position="820"/>
        <end position="885"/>
    </location>
</feature>
<keyword evidence="14" id="KW-1133">Transmembrane helix</keyword>
<dbReference type="SMART" id="SM00220">
    <property type="entry name" value="S_TKc"/>
    <property type="match status" value="1"/>
</dbReference>
<accession>A0A3P8WHH0</accession>
<dbReference type="PANTHER" id="PTHR11042">
    <property type="entry name" value="EUKARYOTIC TRANSLATION INITIATION FACTOR 2-ALPHA KINASE EIF2-ALPHA KINASE -RELATED"/>
    <property type="match status" value="1"/>
</dbReference>
<evidence type="ECO:0000256" key="29">
    <source>
        <dbReference type="SAM" id="MobiDB-lite"/>
    </source>
</evidence>
<dbReference type="GeneTree" id="ENSGT00940000158121"/>
<feature type="signal peptide" evidence="30">
    <location>
        <begin position="1"/>
        <end position="27"/>
    </location>
</feature>
<evidence type="ECO:0000256" key="14">
    <source>
        <dbReference type="ARBA" id="ARBA00022989"/>
    </source>
</evidence>
<evidence type="ECO:0000256" key="28">
    <source>
        <dbReference type="PROSITE-ProRule" id="PRU10141"/>
    </source>
</evidence>
<evidence type="ECO:0000256" key="4">
    <source>
        <dbReference type="ARBA" id="ARBA00022553"/>
    </source>
</evidence>
<dbReference type="InterPro" id="IPR011047">
    <property type="entry name" value="Quinoprotein_ADH-like_sf"/>
</dbReference>
<evidence type="ECO:0000256" key="5">
    <source>
        <dbReference type="ARBA" id="ARBA00022679"/>
    </source>
</evidence>
<dbReference type="RefSeq" id="XP_008314357.1">
    <property type="nucleotide sequence ID" value="XM_008316135.3"/>
</dbReference>
<dbReference type="Gene3D" id="3.30.200.20">
    <property type="entry name" value="Phosphorylase Kinase, domain 1"/>
    <property type="match status" value="1"/>
</dbReference>
<dbReference type="EC" id="2.7.11.1" evidence="2"/>
<evidence type="ECO:0000256" key="26">
    <source>
        <dbReference type="ARBA" id="ARBA00069562"/>
    </source>
</evidence>
<evidence type="ECO:0000256" key="8">
    <source>
        <dbReference type="ARBA" id="ARBA00022741"/>
    </source>
</evidence>
<keyword evidence="7 30" id="KW-0732">Signal</keyword>
<evidence type="ECO:0000259" key="31">
    <source>
        <dbReference type="PROSITE" id="PS50011"/>
    </source>
</evidence>
<dbReference type="PROSITE" id="PS00107">
    <property type="entry name" value="PROTEIN_KINASE_ATP"/>
    <property type="match status" value="1"/>
</dbReference>